<reference evidence="1" key="1">
    <citation type="submission" date="2020-05" db="EMBL/GenBank/DDBJ databases">
        <authorList>
            <person name="Chiriac C."/>
            <person name="Salcher M."/>
            <person name="Ghai R."/>
            <person name="Kavagutti S V."/>
        </authorList>
    </citation>
    <scope>NUCLEOTIDE SEQUENCE</scope>
</reference>
<sequence>MKPVLVIWNDAHAGTSTWERIEDLVDNEPYEVKSVGFLMTTKAGGKRSHVSITQSWSADGCVDSVLHIPAKMVVRVINLAEETDEYLNKTGTNSPALSKASNPTGT</sequence>
<accession>A0A6J7X0R2</accession>
<gene>
    <name evidence="1" type="ORF">UFOVP366_23</name>
</gene>
<protein>
    <submittedName>
        <fullName evidence="1">Uncharacterized protein</fullName>
    </submittedName>
</protein>
<dbReference type="EMBL" id="LR798308">
    <property type="protein sequence ID" value="CAB5222745.1"/>
    <property type="molecule type" value="Genomic_DNA"/>
</dbReference>
<proteinExistence type="predicted"/>
<evidence type="ECO:0000313" key="1">
    <source>
        <dbReference type="EMBL" id="CAB5222745.1"/>
    </source>
</evidence>
<organism evidence="1">
    <name type="scientific">uncultured Caudovirales phage</name>
    <dbReference type="NCBI Taxonomy" id="2100421"/>
    <lineage>
        <taxon>Viruses</taxon>
        <taxon>Duplodnaviria</taxon>
        <taxon>Heunggongvirae</taxon>
        <taxon>Uroviricota</taxon>
        <taxon>Caudoviricetes</taxon>
        <taxon>Peduoviridae</taxon>
        <taxon>Maltschvirus</taxon>
        <taxon>Maltschvirus maltsch</taxon>
    </lineage>
</organism>
<name>A0A6J7X0R2_9CAUD</name>